<proteinExistence type="predicted"/>
<reference evidence="2" key="1">
    <citation type="submission" date="2020-10" db="EMBL/GenBank/DDBJ databases">
        <title>Unveiling of a novel bifunctional photoreceptor, Dualchrome1, isolated from a cosmopolitan green alga.</title>
        <authorList>
            <person name="Suzuki S."/>
            <person name="Kawachi M."/>
        </authorList>
    </citation>
    <scope>NUCLEOTIDE SEQUENCE</scope>
    <source>
        <strain evidence="2">NIES 2893</strain>
    </source>
</reference>
<evidence type="ECO:0000313" key="3">
    <source>
        <dbReference type="Proteomes" id="UP000660262"/>
    </source>
</evidence>
<accession>A0A830HXY9</accession>
<keyword evidence="1" id="KW-0732">Signal</keyword>
<evidence type="ECO:0000313" key="2">
    <source>
        <dbReference type="EMBL" id="GHP11878.1"/>
    </source>
</evidence>
<dbReference type="AlphaFoldDB" id="A0A830HXY9"/>
<feature type="chain" id="PRO_5032494832" description="Cellulase" evidence="1">
    <location>
        <begin position="22"/>
        <end position="149"/>
    </location>
</feature>
<sequence length="149" mass="16279">MALAIVPVLLLLCVTFHTADIRNDNDNYNNNHEQAVSLKKLHRRSLLQSGNGLYVDAAGAAIHAAITWPFVAPASYLACAITNSMASNAQPVQSQQDFDLIRNGVYRGTSPNVPAGGAADPTVNVELNETPCDYRLCTSMYTPFCRRRR</sequence>
<protein>
    <recommendedName>
        <fullName evidence="4">Cellulase</fullName>
    </recommendedName>
</protein>
<comment type="caution">
    <text evidence="2">The sequence shown here is derived from an EMBL/GenBank/DDBJ whole genome shotgun (WGS) entry which is preliminary data.</text>
</comment>
<evidence type="ECO:0008006" key="4">
    <source>
        <dbReference type="Google" id="ProtNLM"/>
    </source>
</evidence>
<evidence type="ECO:0000256" key="1">
    <source>
        <dbReference type="SAM" id="SignalP"/>
    </source>
</evidence>
<dbReference type="EMBL" id="BNJQ01000037">
    <property type="protein sequence ID" value="GHP11878.1"/>
    <property type="molecule type" value="Genomic_DNA"/>
</dbReference>
<dbReference type="Proteomes" id="UP000660262">
    <property type="component" value="Unassembled WGS sequence"/>
</dbReference>
<gene>
    <name evidence="2" type="ORF">PPROV_001060500</name>
</gene>
<feature type="signal peptide" evidence="1">
    <location>
        <begin position="1"/>
        <end position="21"/>
    </location>
</feature>
<organism evidence="2 3">
    <name type="scientific">Pycnococcus provasolii</name>
    <dbReference type="NCBI Taxonomy" id="41880"/>
    <lineage>
        <taxon>Eukaryota</taxon>
        <taxon>Viridiplantae</taxon>
        <taxon>Chlorophyta</taxon>
        <taxon>Pseudoscourfieldiophyceae</taxon>
        <taxon>Pseudoscourfieldiales</taxon>
        <taxon>Pycnococcaceae</taxon>
        <taxon>Pycnococcus</taxon>
    </lineage>
</organism>
<keyword evidence="3" id="KW-1185">Reference proteome</keyword>
<name>A0A830HXY9_9CHLO</name>